<reference evidence="2" key="1">
    <citation type="submission" date="2015-12" db="EMBL/GenBank/DDBJ databases">
        <title>Update maize B73 reference genome by single molecule sequencing technologies.</title>
        <authorList>
            <consortium name="Maize Genome Sequencing Project"/>
            <person name="Ware D."/>
        </authorList>
    </citation>
    <scope>NUCLEOTIDE SEQUENCE</scope>
    <source>
        <tissue evidence="2">Seedling</tissue>
    </source>
</reference>
<organism evidence="2">
    <name type="scientific">Zea mays</name>
    <name type="common">Maize</name>
    <dbReference type="NCBI Taxonomy" id="4577"/>
    <lineage>
        <taxon>Eukaryota</taxon>
        <taxon>Viridiplantae</taxon>
        <taxon>Streptophyta</taxon>
        <taxon>Embryophyta</taxon>
        <taxon>Tracheophyta</taxon>
        <taxon>Spermatophyta</taxon>
        <taxon>Magnoliopsida</taxon>
        <taxon>Liliopsida</taxon>
        <taxon>Poales</taxon>
        <taxon>Poaceae</taxon>
        <taxon>PACMAD clade</taxon>
        <taxon>Panicoideae</taxon>
        <taxon>Andropogonodae</taxon>
        <taxon>Andropogoneae</taxon>
        <taxon>Tripsacinae</taxon>
        <taxon>Zea</taxon>
    </lineage>
</organism>
<proteinExistence type="predicted"/>
<dbReference type="InParanoid" id="A0A1D6H8P3"/>
<name>A0A1D6H8P3_MAIZE</name>
<sequence length="168" mass="18383">MDPPRGGQRPLSPTTSTVSPRTSPRDRWFIPWVSARRGKADWAAAEQDSPSASPTRRGSMALSVLRPPLPRAKEGLGLGQRRCHSMGSYEYVMDDRASLRVAIKPPKKKPAASKSRRRGAMSECEFGASTREETSLRLPFPATALDHDGIWARGLAGRGGLCRRFPSA</sequence>
<feature type="compositionally biased region" description="Low complexity" evidence="1">
    <location>
        <begin position="9"/>
        <end position="22"/>
    </location>
</feature>
<gene>
    <name evidence="2" type="ORF">ZEAMMB73_Zm00001d016519</name>
</gene>
<dbReference type="AlphaFoldDB" id="A0A1D6H8P3"/>
<feature type="region of interest" description="Disordered" evidence="1">
    <location>
        <begin position="40"/>
        <end position="80"/>
    </location>
</feature>
<feature type="region of interest" description="Disordered" evidence="1">
    <location>
        <begin position="1"/>
        <end position="26"/>
    </location>
</feature>
<evidence type="ECO:0000313" key="2">
    <source>
        <dbReference type="EMBL" id="AQK71088.1"/>
    </source>
</evidence>
<evidence type="ECO:0000256" key="1">
    <source>
        <dbReference type="SAM" id="MobiDB-lite"/>
    </source>
</evidence>
<feature type="compositionally biased region" description="Basic residues" evidence="1">
    <location>
        <begin position="105"/>
        <end position="119"/>
    </location>
</feature>
<protein>
    <submittedName>
        <fullName evidence="2">Uncharacterized protein</fullName>
    </submittedName>
</protein>
<feature type="region of interest" description="Disordered" evidence="1">
    <location>
        <begin position="105"/>
        <end position="128"/>
    </location>
</feature>
<accession>A0A1D6H8P3</accession>
<dbReference type="EMBL" id="CM000781">
    <property type="protein sequence ID" value="AQK71088.1"/>
    <property type="molecule type" value="Genomic_DNA"/>
</dbReference>
<dbReference type="STRING" id="4577.A0A1D6H8P3"/>
<dbReference type="IntAct" id="A0A1D6H8P3">
    <property type="interactions" value="5"/>
</dbReference>